<evidence type="ECO:0000313" key="2">
    <source>
        <dbReference type="Proteomes" id="UP000828390"/>
    </source>
</evidence>
<evidence type="ECO:0000313" key="1">
    <source>
        <dbReference type="EMBL" id="KAH3784075.1"/>
    </source>
</evidence>
<gene>
    <name evidence="1" type="ORF">DPMN_162026</name>
</gene>
<accession>A0A9D4EPV2</accession>
<reference evidence="1" key="2">
    <citation type="submission" date="2020-11" db="EMBL/GenBank/DDBJ databases">
        <authorList>
            <person name="McCartney M.A."/>
            <person name="Auch B."/>
            <person name="Kono T."/>
            <person name="Mallez S."/>
            <person name="Becker A."/>
            <person name="Gohl D.M."/>
            <person name="Silverstein K.A.T."/>
            <person name="Koren S."/>
            <person name="Bechman K.B."/>
            <person name="Herman A."/>
            <person name="Abrahante J.E."/>
            <person name="Garbe J."/>
        </authorList>
    </citation>
    <scope>NUCLEOTIDE SEQUENCE</scope>
    <source>
        <strain evidence="1">Duluth1</strain>
        <tissue evidence="1">Whole animal</tissue>
    </source>
</reference>
<dbReference type="Proteomes" id="UP000828390">
    <property type="component" value="Unassembled WGS sequence"/>
</dbReference>
<organism evidence="1 2">
    <name type="scientific">Dreissena polymorpha</name>
    <name type="common">Zebra mussel</name>
    <name type="synonym">Mytilus polymorpha</name>
    <dbReference type="NCBI Taxonomy" id="45954"/>
    <lineage>
        <taxon>Eukaryota</taxon>
        <taxon>Metazoa</taxon>
        <taxon>Spiralia</taxon>
        <taxon>Lophotrochozoa</taxon>
        <taxon>Mollusca</taxon>
        <taxon>Bivalvia</taxon>
        <taxon>Autobranchia</taxon>
        <taxon>Heteroconchia</taxon>
        <taxon>Euheterodonta</taxon>
        <taxon>Imparidentia</taxon>
        <taxon>Neoheterodontei</taxon>
        <taxon>Myida</taxon>
        <taxon>Dreissenoidea</taxon>
        <taxon>Dreissenidae</taxon>
        <taxon>Dreissena</taxon>
    </lineage>
</organism>
<name>A0A9D4EPV2_DREPO</name>
<proteinExistence type="predicted"/>
<dbReference type="AlphaFoldDB" id="A0A9D4EPV2"/>
<keyword evidence="2" id="KW-1185">Reference proteome</keyword>
<sequence>MSSKVDDEADNTRMNMISNQRVTTCINDVRRAKHGHNLSLKIKRERYLAKQALADTDTIMQWADIIESSVFLARLFSEKTRAIVIASSTSDVRPCLSDAAHTARNYKDPENTPCTTLRTVHIEEPG</sequence>
<reference evidence="1" key="1">
    <citation type="journal article" date="2019" name="bioRxiv">
        <title>The Genome of the Zebra Mussel, Dreissena polymorpha: A Resource for Invasive Species Research.</title>
        <authorList>
            <person name="McCartney M.A."/>
            <person name="Auch B."/>
            <person name="Kono T."/>
            <person name="Mallez S."/>
            <person name="Zhang Y."/>
            <person name="Obille A."/>
            <person name="Becker A."/>
            <person name="Abrahante J.E."/>
            <person name="Garbe J."/>
            <person name="Badalamenti J.P."/>
            <person name="Herman A."/>
            <person name="Mangelson H."/>
            <person name="Liachko I."/>
            <person name="Sullivan S."/>
            <person name="Sone E.D."/>
            <person name="Koren S."/>
            <person name="Silverstein K.A.T."/>
            <person name="Beckman K.B."/>
            <person name="Gohl D.M."/>
        </authorList>
    </citation>
    <scope>NUCLEOTIDE SEQUENCE</scope>
    <source>
        <strain evidence="1">Duluth1</strain>
        <tissue evidence="1">Whole animal</tissue>
    </source>
</reference>
<dbReference type="EMBL" id="JAIWYP010000008">
    <property type="protein sequence ID" value="KAH3784075.1"/>
    <property type="molecule type" value="Genomic_DNA"/>
</dbReference>
<protein>
    <submittedName>
        <fullName evidence="1">Uncharacterized protein</fullName>
    </submittedName>
</protein>
<comment type="caution">
    <text evidence="1">The sequence shown here is derived from an EMBL/GenBank/DDBJ whole genome shotgun (WGS) entry which is preliminary data.</text>
</comment>